<dbReference type="SMART" id="SM00354">
    <property type="entry name" value="HTH_LACI"/>
    <property type="match status" value="1"/>
</dbReference>
<dbReference type="InterPro" id="IPR028082">
    <property type="entry name" value="Peripla_BP_I"/>
</dbReference>
<keyword evidence="2" id="KW-0805">Transcription regulation</keyword>
<dbReference type="CDD" id="cd19974">
    <property type="entry name" value="PBP1_LacI-like"/>
    <property type="match status" value="1"/>
</dbReference>
<dbReference type="GO" id="GO:0003700">
    <property type="term" value="F:DNA-binding transcription factor activity"/>
    <property type="evidence" value="ECO:0007669"/>
    <property type="project" value="TreeGrafter"/>
</dbReference>
<accession>A0A1X7LE11</accession>
<evidence type="ECO:0000256" key="1">
    <source>
        <dbReference type="ARBA" id="ARBA00022491"/>
    </source>
</evidence>
<dbReference type="Gene3D" id="1.10.260.40">
    <property type="entry name" value="lambda repressor-like DNA-binding domains"/>
    <property type="match status" value="1"/>
</dbReference>
<evidence type="ECO:0000313" key="6">
    <source>
        <dbReference type="EMBL" id="SMG52106.1"/>
    </source>
</evidence>
<dbReference type="STRING" id="1852522.SAMN06295960_3347"/>
<dbReference type="Proteomes" id="UP000193834">
    <property type="component" value="Unassembled WGS sequence"/>
</dbReference>
<dbReference type="Pfam" id="PF13377">
    <property type="entry name" value="Peripla_BP_3"/>
    <property type="match status" value="1"/>
</dbReference>
<evidence type="ECO:0000313" key="7">
    <source>
        <dbReference type="Proteomes" id="UP000193834"/>
    </source>
</evidence>
<evidence type="ECO:0000256" key="2">
    <source>
        <dbReference type="ARBA" id="ARBA00023015"/>
    </source>
</evidence>
<dbReference type="SUPFAM" id="SSF53822">
    <property type="entry name" value="Periplasmic binding protein-like I"/>
    <property type="match status" value="1"/>
</dbReference>
<evidence type="ECO:0000256" key="4">
    <source>
        <dbReference type="ARBA" id="ARBA00023163"/>
    </source>
</evidence>
<dbReference type="Pfam" id="PF00356">
    <property type="entry name" value="LacI"/>
    <property type="match status" value="1"/>
</dbReference>
<keyword evidence="7" id="KW-1185">Reference proteome</keyword>
<organism evidence="6 7">
    <name type="scientific">Paenibacillus aquistagni</name>
    <dbReference type="NCBI Taxonomy" id="1852522"/>
    <lineage>
        <taxon>Bacteria</taxon>
        <taxon>Bacillati</taxon>
        <taxon>Bacillota</taxon>
        <taxon>Bacilli</taxon>
        <taxon>Bacillales</taxon>
        <taxon>Paenibacillaceae</taxon>
        <taxon>Paenibacillus</taxon>
    </lineage>
</organism>
<dbReference type="PANTHER" id="PTHR30146:SF148">
    <property type="entry name" value="HTH-TYPE TRANSCRIPTIONAL REPRESSOR PURR-RELATED"/>
    <property type="match status" value="1"/>
</dbReference>
<keyword evidence="4" id="KW-0804">Transcription</keyword>
<sequence length="364" mass="41402">MEKPFSTISILGKERIILTKPKITMQDIADRLQLSKNSVSQALSGKDGVSEETRKLVLETAEQMGYTYLRGNRRKPSADSMQTGNIALIATDFAFSKRNFFGEIYLTIEKEARKRGKHLLIQSISQQMKDELALPPFIQNRTVDGILILSHLSTSYMNTLINTGIPAVLIDHHHPNVQADCILTNNRFSAYHVVRYLYKLGHRRIGFIGNINFSPSYYERLEGFNLAHYELELDVNPEWIIHDALEQQEDMMQKMSNLSEQPTAWFCVNDGLGFLAISTLNLLGYQVPHDISVVSFDNGQLSQIATPATTTMAVDLETYGVRAVEQLFWRMEHRDAPFTELLLPTTLIERDSTAPPRELRKDQP</sequence>
<feature type="domain" description="HTH lacI-type" evidence="5">
    <location>
        <begin position="23"/>
        <end position="83"/>
    </location>
</feature>
<dbReference type="EMBL" id="FXAZ01000004">
    <property type="protein sequence ID" value="SMG52106.1"/>
    <property type="molecule type" value="Genomic_DNA"/>
</dbReference>
<dbReference type="CDD" id="cd01392">
    <property type="entry name" value="HTH_LacI"/>
    <property type="match status" value="1"/>
</dbReference>
<dbReference type="PROSITE" id="PS50932">
    <property type="entry name" value="HTH_LACI_2"/>
    <property type="match status" value="1"/>
</dbReference>
<dbReference type="InterPro" id="IPR000843">
    <property type="entry name" value="HTH_LacI"/>
</dbReference>
<evidence type="ECO:0000256" key="3">
    <source>
        <dbReference type="ARBA" id="ARBA00023125"/>
    </source>
</evidence>
<keyword evidence="3" id="KW-0238">DNA-binding</keyword>
<dbReference type="Gene3D" id="3.40.50.2300">
    <property type="match status" value="2"/>
</dbReference>
<dbReference type="AlphaFoldDB" id="A0A1X7LE11"/>
<dbReference type="PANTHER" id="PTHR30146">
    <property type="entry name" value="LACI-RELATED TRANSCRIPTIONAL REPRESSOR"/>
    <property type="match status" value="1"/>
</dbReference>
<evidence type="ECO:0000259" key="5">
    <source>
        <dbReference type="PROSITE" id="PS50932"/>
    </source>
</evidence>
<proteinExistence type="predicted"/>
<protein>
    <submittedName>
        <fullName evidence="6">Transcriptional regulator, LacI family</fullName>
    </submittedName>
</protein>
<gene>
    <name evidence="6" type="ORF">SAMN06295960_3347</name>
</gene>
<name>A0A1X7LE11_9BACL</name>
<dbReference type="InterPro" id="IPR010982">
    <property type="entry name" value="Lambda_DNA-bd_dom_sf"/>
</dbReference>
<dbReference type="InterPro" id="IPR046335">
    <property type="entry name" value="LacI/GalR-like_sensor"/>
</dbReference>
<dbReference type="GO" id="GO:0000976">
    <property type="term" value="F:transcription cis-regulatory region binding"/>
    <property type="evidence" value="ECO:0007669"/>
    <property type="project" value="TreeGrafter"/>
</dbReference>
<dbReference type="SUPFAM" id="SSF47413">
    <property type="entry name" value="lambda repressor-like DNA-binding domains"/>
    <property type="match status" value="1"/>
</dbReference>
<reference evidence="6 7" key="1">
    <citation type="submission" date="2017-04" db="EMBL/GenBank/DDBJ databases">
        <authorList>
            <person name="Afonso C.L."/>
            <person name="Miller P.J."/>
            <person name="Scott M.A."/>
            <person name="Spackman E."/>
            <person name="Goraichik I."/>
            <person name="Dimitrov K.M."/>
            <person name="Suarez D.L."/>
            <person name="Swayne D.E."/>
        </authorList>
    </citation>
    <scope>NUCLEOTIDE SEQUENCE [LARGE SCALE GENOMIC DNA]</scope>
    <source>
        <strain evidence="6 7">11</strain>
    </source>
</reference>
<keyword evidence="1" id="KW-0678">Repressor</keyword>